<dbReference type="RefSeq" id="XP_003683998.1">
    <property type="nucleotide sequence ID" value="XM_003683950.1"/>
</dbReference>
<dbReference type="NCBIfam" id="TIGR03037">
    <property type="entry name" value="anthran_nbaC"/>
    <property type="match status" value="1"/>
</dbReference>
<feature type="binding site" evidence="9">
    <location>
        <position position="98"/>
    </location>
    <ligand>
        <name>Fe cation</name>
        <dbReference type="ChEBI" id="CHEBI:24875"/>
        <note>catalytic</note>
    </ligand>
</feature>
<dbReference type="InterPro" id="IPR010329">
    <property type="entry name" value="3hydroanth_dOase"/>
</dbReference>
<dbReference type="Pfam" id="PF06052">
    <property type="entry name" value="3-HAO"/>
    <property type="match status" value="1"/>
</dbReference>
<feature type="binding site" evidence="9">
    <location>
        <position position="55"/>
    </location>
    <ligand>
        <name>substrate</name>
    </ligand>
</feature>
<evidence type="ECO:0000313" key="11">
    <source>
        <dbReference type="Proteomes" id="UP000005666"/>
    </source>
</evidence>
<evidence type="ECO:0000256" key="4">
    <source>
        <dbReference type="ARBA" id="ARBA00022642"/>
    </source>
</evidence>
<dbReference type="GO" id="GO:0043420">
    <property type="term" value="P:anthranilate metabolic process"/>
    <property type="evidence" value="ECO:0007669"/>
    <property type="project" value="UniProtKB-UniRule"/>
</dbReference>
<comment type="pathway">
    <text evidence="9">Cofactor biosynthesis; NAD(+) biosynthesis; quinolinate from L-kynurenine: step 3/3.</text>
</comment>
<dbReference type="GO" id="GO:0005737">
    <property type="term" value="C:cytoplasm"/>
    <property type="evidence" value="ECO:0007669"/>
    <property type="project" value="UniProtKB-SubCell"/>
</dbReference>
<comment type="catalytic activity">
    <reaction evidence="9">
        <text>3-hydroxyanthranilate + O2 = (2Z,4Z)-2-amino-3-carboxymuconate 6-semialdehyde</text>
        <dbReference type="Rhea" id="RHEA:17953"/>
        <dbReference type="ChEBI" id="CHEBI:15379"/>
        <dbReference type="ChEBI" id="CHEBI:36559"/>
        <dbReference type="ChEBI" id="CHEBI:77612"/>
        <dbReference type="EC" id="1.13.11.6"/>
    </reaction>
</comment>
<dbReference type="HAMAP" id="MF_00825">
    <property type="entry name" value="3_HAO"/>
    <property type="match status" value="1"/>
</dbReference>
<sequence>MLNITPINIDKWLSENSHLLKPPINNYCLHHDGFTVMIIGGPNERTDYHINPTPEWFHQRKGYMTLRVVDESLSGDAKFIDIIINEGDSYLLAANVPHNPVRYADTIGIVVEQNRPKDQLDHLRWYCHNCKEIVCQMDFYMEDLGTQVKEGVLAFEGDIEKRTCKKCGTLNFSKPQ</sequence>
<feature type="binding site" evidence="9">
    <location>
        <position position="130"/>
    </location>
    <ligand>
        <name>a divalent metal cation</name>
        <dbReference type="ChEBI" id="CHEBI:60240"/>
    </ligand>
</feature>
<dbReference type="CDD" id="cd06123">
    <property type="entry name" value="cupin_HAO"/>
    <property type="match status" value="1"/>
</dbReference>
<dbReference type="UniPathway" id="UPA00253">
    <property type="reaction ID" value="UER00330"/>
</dbReference>
<organism evidence="10 11">
    <name type="scientific">Tetrapisispora phaffii (strain ATCC 24235 / CBS 4417 / NBRC 1672 / NRRL Y-8282 / UCD 70-5)</name>
    <name type="common">Yeast</name>
    <name type="synonym">Fabospora phaffii</name>
    <dbReference type="NCBI Taxonomy" id="1071381"/>
    <lineage>
        <taxon>Eukaryota</taxon>
        <taxon>Fungi</taxon>
        <taxon>Dikarya</taxon>
        <taxon>Ascomycota</taxon>
        <taxon>Saccharomycotina</taxon>
        <taxon>Saccharomycetes</taxon>
        <taxon>Saccharomycetales</taxon>
        <taxon>Saccharomycetaceae</taxon>
        <taxon>Tetrapisispora</taxon>
    </lineage>
</organism>
<evidence type="ECO:0000256" key="2">
    <source>
        <dbReference type="ARBA" id="ARBA00002752"/>
    </source>
</evidence>
<evidence type="ECO:0000256" key="3">
    <source>
        <dbReference type="ARBA" id="ARBA00022490"/>
    </source>
</evidence>
<feature type="binding site" evidence="9">
    <location>
        <position position="167"/>
    </location>
    <ligand>
        <name>a divalent metal cation</name>
        <dbReference type="ChEBI" id="CHEBI:60240"/>
    </ligand>
</feature>
<dbReference type="HOGENOM" id="CLU_095765_0_0_1"/>
<name>G8BNT6_TETPH</name>
<evidence type="ECO:0000256" key="8">
    <source>
        <dbReference type="ARBA" id="ARBA00023004"/>
    </source>
</evidence>
<dbReference type="Proteomes" id="UP000005666">
    <property type="component" value="Chromosome 1"/>
</dbReference>
<keyword evidence="5 9" id="KW-0479">Metal-binding</keyword>
<keyword evidence="8 9" id="KW-0408">Iron</keyword>
<dbReference type="GO" id="GO:0006569">
    <property type="term" value="P:L-tryptophan catabolic process"/>
    <property type="evidence" value="ECO:0007669"/>
    <property type="project" value="UniProtKB-UniRule"/>
</dbReference>
<evidence type="ECO:0000256" key="9">
    <source>
        <dbReference type="HAMAP-Rule" id="MF_03019"/>
    </source>
</evidence>
<evidence type="ECO:0000256" key="6">
    <source>
        <dbReference type="ARBA" id="ARBA00022964"/>
    </source>
</evidence>
<dbReference type="SUPFAM" id="SSF51182">
    <property type="entry name" value="RmlC-like cupins"/>
    <property type="match status" value="1"/>
</dbReference>
<keyword evidence="3 9" id="KW-0963">Cytoplasm</keyword>
<keyword evidence="6 9" id="KW-0223">Dioxygenase</keyword>
<proteinExistence type="inferred from homology"/>
<keyword evidence="11" id="KW-1185">Reference proteome</keyword>
<dbReference type="KEGG" id="tpf:TPHA_0A04890"/>
<dbReference type="OMA" id="KPPVGNQ"/>
<dbReference type="GO" id="GO:0000334">
    <property type="term" value="F:3-hydroxyanthranilate 3,4-dioxygenase activity"/>
    <property type="evidence" value="ECO:0007669"/>
    <property type="project" value="UniProtKB-UniRule"/>
</dbReference>
<comment type="cofactor">
    <cofactor evidence="1 9">
        <name>Fe(2+)</name>
        <dbReference type="ChEBI" id="CHEBI:29033"/>
    </cofactor>
</comment>
<feature type="binding site" evidence="9">
    <location>
        <position position="45"/>
    </location>
    <ligand>
        <name>O2</name>
        <dbReference type="ChEBI" id="CHEBI:15379"/>
    </ligand>
</feature>
<comment type="similarity">
    <text evidence="9">Belongs to the 3-HAO family.</text>
</comment>
<keyword evidence="7 9" id="KW-0560">Oxidoreductase</keyword>
<dbReference type="InterPro" id="IPR011051">
    <property type="entry name" value="RmlC_Cupin_sf"/>
</dbReference>
<dbReference type="eggNOG" id="KOG3995">
    <property type="taxonomic scope" value="Eukaryota"/>
</dbReference>
<gene>
    <name evidence="10" type="primary">TPHA0A04890</name>
    <name evidence="9" type="synonym">BNA1</name>
    <name evidence="10" type="ordered locus">TPHA_0A04890</name>
</gene>
<dbReference type="AlphaFoldDB" id="G8BNT6"/>
<comment type="subcellular location">
    <subcellularLocation>
        <location evidence="9">Cytoplasm</location>
    </subcellularLocation>
</comment>
<accession>G8BNT6</accession>
<reference evidence="10 11" key="1">
    <citation type="journal article" date="2011" name="Proc. Natl. Acad. Sci. U.S.A.">
        <title>Evolutionary erosion of yeast sex chromosomes by mating-type switching accidents.</title>
        <authorList>
            <person name="Gordon J.L."/>
            <person name="Armisen D."/>
            <person name="Proux-Wera E."/>
            <person name="Oheigeartaigh S.S."/>
            <person name="Byrne K.P."/>
            <person name="Wolfe K.H."/>
        </authorList>
    </citation>
    <scope>NUCLEOTIDE SEQUENCE [LARGE SCALE GENOMIC DNA]</scope>
    <source>
        <strain evidence="11">ATCC 24235 / CBS 4417 / NBRC 1672 / NRRL Y-8282 / UCD 70-5</strain>
    </source>
</reference>
<dbReference type="OrthoDB" id="204928at2759"/>
<dbReference type="GO" id="GO:0008198">
    <property type="term" value="F:ferrous iron binding"/>
    <property type="evidence" value="ECO:0007669"/>
    <property type="project" value="UniProtKB-UniRule"/>
</dbReference>
<feature type="binding site" evidence="9">
    <location>
        <position position="112"/>
    </location>
    <ligand>
        <name>substrate</name>
    </ligand>
</feature>
<dbReference type="PANTHER" id="PTHR15497">
    <property type="entry name" value="3-HYDROXYANTHRANILATE 3,4-DIOXYGENASE"/>
    <property type="match status" value="1"/>
</dbReference>
<feature type="binding site" evidence="9">
    <location>
        <position position="127"/>
    </location>
    <ligand>
        <name>a divalent metal cation</name>
        <dbReference type="ChEBI" id="CHEBI:60240"/>
    </ligand>
</feature>
<feature type="binding site" evidence="9">
    <location>
        <position position="102"/>
    </location>
    <ligand>
        <name>substrate</name>
    </ligand>
</feature>
<dbReference type="STRING" id="1071381.G8BNT6"/>
<feature type="binding site" evidence="9">
    <location>
        <position position="164"/>
    </location>
    <ligand>
        <name>a divalent metal cation</name>
        <dbReference type="ChEBI" id="CHEBI:60240"/>
    </ligand>
</feature>
<evidence type="ECO:0000313" key="10">
    <source>
        <dbReference type="EMBL" id="CCE61564.1"/>
    </source>
</evidence>
<dbReference type="Gene3D" id="2.60.120.10">
    <property type="entry name" value="Jelly Rolls"/>
    <property type="match status" value="1"/>
</dbReference>
<dbReference type="InterPro" id="IPR014710">
    <property type="entry name" value="RmlC-like_jellyroll"/>
</dbReference>
<dbReference type="PANTHER" id="PTHR15497:SF1">
    <property type="entry name" value="3-HYDROXYANTHRANILATE 3,4-DIOXYGENASE"/>
    <property type="match status" value="1"/>
</dbReference>
<dbReference type="GO" id="GO:0019805">
    <property type="term" value="P:quinolinate biosynthetic process"/>
    <property type="evidence" value="ECO:0007669"/>
    <property type="project" value="UniProtKB-UniRule"/>
</dbReference>
<feature type="binding site" evidence="9">
    <location>
        <position position="55"/>
    </location>
    <ligand>
        <name>Fe cation</name>
        <dbReference type="ChEBI" id="CHEBI:24875"/>
        <note>catalytic</note>
    </ligand>
</feature>
<protein>
    <recommendedName>
        <fullName evidence="9">3-hydroxyanthranilate 3,4-dioxygenase</fullName>
        <ecNumber evidence="9">1.13.11.6</ecNumber>
    </recommendedName>
    <alternativeName>
        <fullName evidence="9">3-hydroxyanthranilate oxygenase</fullName>
        <shortName evidence="9">3-HAO</shortName>
    </alternativeName>
    <alternativeName>
        <fullName evidence="9">3-hydroxyanthranilic acid dioxygenase</fullName>
        <shortName evidence="9">HAD</shortName>
    </alternativeName>
    <alternativeName>
        <fullName evidence="9">Biosynthesis of nicotinic acid protein 1</fullName>
    </alternativeName>
</protein>
<dbReference type="EC" id="1.13.11.6" evidence="9"/>
<dbReference type="GO" id="GO:0034354">
    <property type="term" value="P:'de novo' NAD+ biosynthetic process from L-tryptophan"/>
    <property type="evidence" value="ECO:0007669"/>
    <property type="project" value="UniProtKB-UniRule"/>
</dbReference>
<evidence type="ECO:0000256" key="7">
    <source>
        <dbReference type="ARBA" id="ARBA00023002"/>
    </source>
</evidence>
<dbReference type="FunFam" id="2.60.120.10:FF:000093">
    <property type="entry name" value="3-hydroxyanthranilate 3,4-dioxygenase"/>
    <property type="match status" value="1"/>
</dbReference>
<keyword evidence="4 9" id="KW-0662">Pyridine nucleotide biosynthesis</keyword>
<dbReference type="EMBL" id="HE612856">
    <property type="protein sequence ID" value="CCE61564.1"/>
    <property type="molecule type" value="Genomic_DNA"/>
</dbReference>
<comment type="function">
    <text evidence="2 9">Catalyzes the oxidative ring opening of 3-hydroxyanthranilate to 2-amino-3-carboxymuconate semialdehyde, which spontaneously cyclizes to quinolinate.</text>
</comment>
<dbReference type="GeneID" id="11532464"/>
<feature type="binding site" evidence="9">
    <location>
        <position position="49"/>
    </location>
    <ligand>
        <name>Fe cation</name>
        <dbReference type="ChEBI" id="CHEBI:24875"/>
        <note>catalytic</note>
    </ligand>
</feature>
<evidence type="ECO:0000256" key="5">
    <source>
        <dbReference type="ARBA" id="ARBA00022723"/>
    </source>
</evidence>
<evidence type="ECO:0000256" key="1">
    <source>
        <dbReference type="ARBA" id="ARBA00001954"/>
    </source>
</evidence>